<keyword evidence="1 6" id="KW-0732">Signal</keyword>
<dbReference type="PROSITE" id="PS50005">
    <property type="entry name" value="TPR"/>
    <property type="match status" value="1"/>
</dbReference>
<dbReference type="NCBIfam" id="TIGR03302">
    <property type="entry name" value="OM_YfiO"/>
    <property type="match status" value="1"/>
</dbReference>
<evidence type="ECO:0000256" key="4">
    <source>
        <dbReference type="PROSITE-ProRule" id="PRU00339"/>
    </source>
</evidence>
<dbReference type="EMBL" id="CP015136">
    <property type="protein sequence ID" value="AMY10519.1"/>
    <property type="molecule type" value="Genomic_DNA"/>
</dbReference>
<dbReference type="KEGG" id="abac:LuPra_03752"/>
<keyword evidence="3" id="KW-0998">Cell outer membrane</keyword>
<name>A0A143PRR6_LUTPR</name>
<feature type="region of interest" description="Disordered" evidence="5">
    <location>
        <begin position="261"/>
        <end position="313"/>
    </location>
</feature>
<dbReference type="InterPro" id="IPR039565">
    <property type="entry name" value="BamD-like"/>
</dbReference>
<gene>
    <name evidence="8" type="primary">bamD</name>
    <name evidence="8" type="ORF">LuPra_03752</name>
</gene>
<dbReference type="InterPro" id="IPR019734">
    <property type="entry name" value="TPR_rpt"/>
</dbReference>
<dbReference type="STRING" id="1855912.LuPra_03752"/>
<proteinExistence type="predicted"/>
<evidence type="ECO:0000313" key="8">
    <source>
        <dbReference type="EMBL" id="AMY10519.1"/>
    </source>
</evidence>
<feature type="domain" description="Outer membrane lipoprotein BamD-like" evidence="7">
    <location>
        <begin position="37"/>
        <end position="208"/>
    </location>
</feature>
<dbReference type="SUPFAM" id="SSF48452">
    <property type="entry name" value="TPR-like"/>
    <property type="match status" value="1"/>
</dbReference>
<feature type="chain" id="PRO_5007511863" evidence="6">
    <location>
        <begin position="23"/>
        <end position="313"/>
    </location>
</feature>
<dbReference type="Proteomes" id="UP000076079">
    <property type="component" value="Chromosome"/>
</dbReference>
<evidence type="ECO:0000256" key="5">
    <source>
        <dbReference type="SAM" id="MobiDB-lite"/>
    </source>
</evidence>
<evidence type="ECO:0000256" key="1">
    <source>
        <dbReference type="ARBA" id="ARBA00022729"/>
    </source>
</evidence>
<evidence type="ECO:0000313" key="9">
    <source>
        <dbReference type="Proteomes" id="UP000076079"/>
    </source>
</evidence>
<reference evidence="8 9" key="1">
    <citation type="journal article" date="2016" name="Genome Announc.">
        <title>First Complete Genome Sequence of a Subdivision 6 Acidobacterium Strain.</title>
        <authorList>
            <person name="Huang S."/>
            <person name="Vieira S."/>
            <person name="Bunk B."/>
            <person name="Riedel T."/>
            <person name="Sproer C."/>
            <person name="Overmann J."/>
        </authorList>
    </citation>
    <scope>NUCLEOTIDE SEQUENCE [LARGE SCALE GENOMIC DNA]</scope>
    <source>
        <strain evidence="9">DSM 100886 HEG_-6_39</strain>
    </source>
</reference>
<accession>A0A143PRR6</accession>
<keyword evidence="4" id="KW-0802">TPR repeat</keyword>
<dbReference type="Gene3D" id="1.25.40.10">
    <property type="entry name" value="Tetratricopeptide repeat domain"/>
    <property type="match status" value="1"/>
</dbReference>
<dbReference type="InterPro" id="IPR017689">
    <property type="entry name" value="BamD"/>
</dbReference>
<protein>
    <submittedName>
        <fullName evidence="8">Outer membrane protein assembly factor BamD</fullName>
    </submittedName>
</protein>
<organism evidence="8 9">
    <name type="scientific">Luteitalea pratensis</name>
    <dbReference type="NCBI Taxonomy" id="1855912"/>
    <lineage>
        <taxon>Bacteria</taxon>
        <taxon>Pseudomonadati</taxon>
        <taxon>Acidobacteriota</taxon>
        <taxon>Vicinamibacteria</taxon>
        <taxon>Vicinamibacterales</taxon>
        <taxon>Vicinamibacteraceae</taxon>
        <taxon>Luteitalea</taxon>
    </lineage>
</organism>
<evidence type="ECO:0000256" key="2">
    <source>
        <dbReference type="ARBA" id="ARBA00023136"/>
    </source>
</evidence>
<evidence type="ECO:0000259" key="7">
    <source>
        <dbReference type="Pfam" id="PF13525"/>
    </source>
</evidence>
<dbReference type="Pfam" id="PF13525">
    <property type="entry name" value="YfiO"/>
    <property type="match status" value="1"/>
</dbReference>
<keyword evidence="9" id="KW-1185">Reference proteome</keyword>
<dbReference type="InterPro" id="IPR011990">
    <property type="entry name" value="TPR-like_helical_dom_sf"/>
</dbReference>
<sequence precursor="true">MSRIGGLTRIALVVLMTMVAVACATKKGNIPTGVTEPDKYLYEQGTAAMTDKKWFTAREYYQQLVDSYPQSPLRADAKLGLGDAYLNDGSTEGKLRAEREFQEFLSYFPTHQRADYAQFKLAMTHFDQMPKAERDQTETRAALDQFAAFRQKFPNSTLMPEVLEKERIARDRLSESIYKVGYFYYKARWYPGGISRFRQVLQEDPQFTRRDAVYYYLADALVTVKLEAEALPLLDKLEAEFVESEFLELGATLKARAQATLAERTPGTEGSPTTTGTTTAPVSPTAAPAATGSTGTVVPPAPTRPTVDAKPPS</sequence>
<reference evidence="9" key="2">
    <citation type="submission" date="2016-04" db="EMBL/GenBank/DDBJ databases">
        <title>First Complete Genome Sequence of a Subdivision 6 Acidobacterium.</title>
        <authorList>
            <person name="Huang S."/>
            <person name="Vieira S."/>
            <person name="Bunk B."/>
            <person name="Riedel T."/>
            <person name="Sproeer C."/>
            <person name="Overmann J."/>
        </authorList>
    </citation>
    <scope>NUCLEOTIDE SEQUENCE [LARGE SCALE GENOMIC DNA]</scope>
    <source>
        <strain evidence="9">DSM 100886 HEG_-6_39</strain>
    </source>
</reference>
<dbReference type="AlphaFoldDB" id="A0A143PRR6"/>
<dbReference type="PATRIC" id="fig|1813736.3.peg.3961"/>
<feature type="compositionally biased region" description="Low complexity" evidence="5">
    <location>
        <begin position="265"/>
        <end position="298"/>
    </location>
</feature>
<feature type="repeat" description="TPR" evidence="4">
    <location>
        <begin position="174"/>
        <end position="207"/>
    </location>
</feature>
<evidence type="ECO:0000256" key="6">
    <source>
        <dbReference type="SAM" id="SignalP"/>
    </source>
</evidence>
<evidence type="ECO:0000256" key="3">
    <source>
        <dbReference type="ARBA" id="ARBA00023237"/>
    </source>
</evidence>
<keyword evidence="2" id="KW-0472">Membrane</keyword>
<feature type="signal peptide" evidence="6">
    <location>
        <begin position="1"/>
        <end position="22"/>
    </location>
</feature>
<dbReference type="PROSITE" id="PS51257">
    <property type="entry name" value="PROKAR_LIPOPROTEIN"/>
    <property type="match status" value="1"/>
</dbReference>